<gene>
    <name evidence="2" type="ORF">chiPu_0029290</name>
</gene>
<dbReference type="EMBL" id="BEZZ01153073">
    <property type="protein sequence ID" value="GCC45291.1"/>
    <property type="molecule type" value="Genomic_DNA"/>
</dbReference>
<dbReference type="AlphaFoldDB" id="A0A401TRK1"/>
<evidence type="ECO:0000256" key="1">
    <source>
        <dbReference type="SAM" id="MobiDB-lite"/>
    </source>
</evidence>
<reference evidence="2 3" key="1">
    <citation type="journal article" date="2018" name="Nat. Ecol. Evol.">
        <title>Shark genomes provide insights into elasmobranch evolution and the origin of vertebrates.</title>
        <authorList>
            <person name="Hara Y"/>
            <person name="Yamaguchi K"/>
            <person name="Onimaru K"/>
            <person name="Kadota M"/>
            <person name="Koyanagi M"/>
            <person name="Keeley SD"/>
            <person name="Tatsumi K"/>
            <person name="Tanaka K"/>
            <person name="Motone F"/>
            <person name="Kageyama Y"/>
            <person name="Nozu R"/>
            <person name="Adachi N"/>
            <person name="Nishimura O"/>
            <person name="Nakagawa R"/>
            <person name="Tanegashima C"/>
            <person name="Kiyatake I"/>
            <person name="Matsumoto R"/>
            <person name="Murakumo K"/>
            <person name="Nishida K"/>
            <person name="Terakita A"/>
            <person name="Kuratani S"/>
            <person name="Sato K"/>
            <person name="Hyodo S Kuraku.S."/>
        </authorList>
    </citation>
    <scope>NUCLEOTIDE SEQUENCE [LARGE SCALE GENOMIC DNA]</scope>
</reference>
<accession>A0A401TRK1</accession>
<comment type="caution">
    <text evidence="2">The sequence shown here is derived from an EMBL/GenBank/DDBJ whole genome shotgun (WGS) entry which is preliminary data.</text>
</comment>
<feature type="region of interest" description="Disordered" evidence="1">
    <location>
        <begin position="89"/>
        <end position="116"/>
    </location>
</feature>
<protein>
    <submittedName>
        <fullName evidence="2">Uncharacterized protein</fullName>
    </submittedName>
</protein>
<proteinExistence type="predicted"/>
<evidence type="ECO:0000313" key="2">
    <source>
        <dbReference type="EMBL" id="GCC45291.1"/>
    </source>
</evidence>
<organism evidence="2 3">
    <name type="scientific">Chiloscyllium punctatum</name>
    <name type="common">Brownbanded bambooshark</name>
    <name type="synonym">Hemiscyllium punctatum</name>
    <dbReference type="NCBI Taxonomy" id="137246"/>
    <lineage>
        <taxon>Eukaryota</taxon>
        <taxon>Metazoa</taxon>
        <taxon>Chordata</taxon>
        <taxon>Craniata</taxon>
        <taxon>Vertebrata</taxon>
        <taxon>Chondrichthyes</taxon>
        <taxon>Elasmobranchii</taxon>
        <taxon>Galeomorphii</taxon>
        <taxon>Galeoidea</taxon>
        <taxon>Orectolobiformes</taxon>
        <taxon>Hemiscylliidae</taxon>
        <taxon>Chiloscyllium</taxon>
    </lineage>
</organism>
<dbReference type="Proteomes" id="UP000287033">
    <property type="component" value="Unassembled WGS sequence"/>
</dbReference>
<sequence>PKWRGILIDVGGLGVERDAVCFQSGWALGQEVRYVSVISTDPVVHTKPDALHGEVGCEHLRCGRECHALAAKSSRQILGFCGPVAGERNLDARSRGPPQSPQQPRVHGSRRCETASGKTGHLIPRCLIVGPGQSSRSIEEKMLERVAEASAGTSVMDDRLSVDHLAGQGRGDRLTATHGKGYLHVRIRKASVGLETQHPARLKNVIIPTLQSGEIAARSAHEIEIERKIE</sequence>
<name>A0A401TRK1_CHIPU</name>
<feature type="non-terminal residue" evidence="2">
    <location>
        <position position="1"/>
    </location>
</feature>
<keyword evidence="3" id="KW-1185">Reference proteome</keyword>
<evidence type="ECO:0000313" key="3">
    <source>
        <dbReference type="Proteomes" id="UP000287033"/>
    </source>
</evidence>